<dbReference type="Proteomes" id="UP000694001">
    <property type="component" value="Chromosome"/>
</dbReference>
<dbReference type="KEGG" id="elio:KO353_03545"/>
<evidence type="ECO:0000313" key="2">
    <source>
        <dbReference type="EMBL" id="QXM25326.1"/>
    </source>
</evidence>
<name>A0A975U591_9PROT</name>
<proteinExistence type="predicted"/>
<dbReference type="RefSeq" id="WP_218286382.1">
    <property type="nucleotide sequence ID" value="NZ_CP076448.1"/>
</dbReference>
<dbReference type="Pfam" id="PF09413">
    <property type="entry name" value="DUF2007"/>
    <property type="match status" value="1"/>
</dbReference>
<organism evidence="2 3">
    <name type="scientific">Elioraea tepida</name>
    <dbReference type="NCBI Taxonomy" id="2843330"/>
    <lineage>
        <taxon>Bacteria</taxon>
        <taxon>Pseudomonadati</taxon>
        <taxon>Pseudomonadota</taxon>
        <taxon>Alphaproteobacteria</taxon>
        <taxon>Acetobacterales</taxon>
        <taxon>Elioraeaceae</taxon>
        <taxon>Elioraea</taxon>
    </lineage>
</organism>
<reference evidence="2" key="1">
    <citation type="submission" date="2021-06" db="EMBL/GenBank/DDBJ databases">
        <title>Elioraea tepida, sp. nov., a moderately thermophilic aerobic anoxygenic phototrophic bacterium isolated from an alkaline siliceous hot spring mat community in Yellowstone National Park, WY, USA.</title>
        <authorList>
            <person name="Saini M.K."/>
            <person name="Yoshida S."/>
            <person name="Sebastian A."/>
            <person name="Hirose S."/>
            <person name="Hara E."/>
            <person name="Tamaki H."/>
            <person name="Soulier N.T."/>
            <person name="Albert I."/>
            <person name="Hanada S."/>
            <person name="Bryant D.A."/>
            <person name="Tank M."/>
        </authorList>
    </citation>
    <scope>NUCLEOTIDE SEQUENCE</scope>
    <source>
        <strain evidence="2">MS-P2</strain>
    </source>
</reference>
<dbReference type="InterPro" id="IPR018551">
    <property type="entry name" value="DUF2007"/>
</dbReference>
<evidence type="ECO:0000313" key="3">
    <source>
        <dbReference type="Proteomes" id="UP000694001"/>
    </source>
</evidence>
<accession>A0A975U591</accession>
<sequence length="71" mass="7694">MRELLRTNDLVRLSFLRAVLAEAGIATFVLDEHMSVLEGSAAAIPRRLMVAAEEEEAARALIAASDRDGGR</sequence>
<dbReference type="AlphaFoldDB" id="A0A975U591"/>
<feature type="domain" description="DUF2007" evidence="1">
    <location>
        <begin position="1"/>
        <end position="64"/>
    </location>
</feature>
<evidence type="ECO:0000259" key="1">
    <source>
        <dbReference type="Pfam" id="PF09413"/>
    </source>
</evidence>
<gene>
    <name evidence="2" type="ORF">KO353_03545</name>
</gene>
<keyword evidence="3" id="KW-1185">Reference proteome</keyword>
<dbReference type="EMBL" id="CP076448">
    <property type="protein sequence ID" value="QXM25326.1"/>
    <property type="molecule type" value="Genomic_DNA"/>
</dbReference>
<protein>
    <submittedName>
        <fullName evidence="2">DUF2007 domain-containing protein</fullName>
    </submittedName>
</protein>